<dbReference type="EMBL" id="CP011541">
    <property type="protein sequence ID" value="AKK02790.1"/>
    <property type="molecule type" value="Genomic_DNA"/>
</dbReference>
<protein>
    <submittedName>
        <fullName evidence="1">Uncharacterized protein</fullName>
    </submittedName>
</protein>
<dbReference type="STRING" id="1050174.CEPID_04600"/>
<dbReference type="AlphaFoldDB" id="A0A0G3GQF4"/>
<sequence>MPGAVDYLVPGAVDYLVPGAVDYLVPADYEFVPDAESFDMTANHVLKTFEIFRGGPQIHH</sequence>
<accession>A0A0G3GQF4</accession>
<reference evidence="1 2" key="1">
    <citation type="submission" date="2015-05" db="EMBL/GenBank/DDBJ databases">
        <title>Complete genome sequence of Corynebacterium epidermidicanis DSM 45586, isolated from the skin of a dog suffering from pruritus.</title>
        <authorList>
            <person name="Ruckert C."/>
            <person name="Albersmeier A."/>
            <person name="Winkler A."/>
            <person name="Tauch A."/>
        </authorList>
    </citation>
    <scope>NUCLEOTIDE SEQUENCE [LARGE SCALE GENOMIC DNA]</scope>
    <source>
        <strain evidence="1 2">DSM 45586</strain>
    </source>
</reference>
<dbReference type="Proteomes" id="UP000035368">
    <property type="component" value="Chromosome"/>
</dbReference>
<name>A0A0G3GQF4_9CORY</name>
<dbReference type="KEGG" id="cei:CEPID_04600"/>
<keyword evidence="2" id="KW-1185">Reference proteome</keyword>
<proteinExistence type="predicted"/>
<evidence type="ECO:0000313" key="1">
    <source>
        <dbReference type="EMBL" id="AKK02790.1"/>
    </source>
</evidence>
<organism evidence="1 2">
    <name type="scientific">Corynebacterium epidermidicanis</name>
    <dbReference type="NCBI Taxonomy" id="1050174"/>
    <lineage>
        <taxon>Bacteria</taxon>
        <taxon>Bacillati</taxon>
        <taxon>Actinomycetota</taxon>
        <taxon>Actinomycetes</taxon>
        <taxon>Mycobacteriales</taxon>
        <taxon>Corynebacteriaceae</taxon>
        <taxon>Corynebacterium</taxon>
    </lineage>
</organism>
<gene>
    <name evidence="1" type="ORF">CEPID_04600</name>
</gene>
<evidence type="ECO:0000313" key="2">
    <source>
        <dbReference type="Proteomes" id="UP000035368"/>
    </source>
</evidence>